<dbReference type="AlphaFoldDB" id="A0A2I2GET7"/>
<dbReference type="GeneID" id="36555349"/>
<dbReference type="InterPro" id="IPR042099">
    <property type="entry name" value="ANL_N_sf"/>
</dbReference>
<dbReference type="PANTHER" id="PTHR43439">
    <property type="entry name" value="PHENYLACETATE-COENZYME A LIGASE"/>
    <property type="match status" value="1"/>
</dbReference>
<sequence length="1039" mass="115677">MTAMNINDSFDPTEQLLPHIVDHYAAVKPDAVYAEFPQCPTSYDQGYRGITYRELASAINALAWWLVQTIGLGSSFKPLAYIGPNDVRYVALALGAVKAGYTACPSAASAVLKENSLRVLYVPDVEDLLQAISQPILYEKAFSTTQMEPLLTIHTSGSTGMPKPMTLTHASAVAGMRMFAMPPPKGRRGQNHLITGKRVYSMLPPFHGAYLACHLMNAVPFDTVMVAPIASAIPSAAALVQALNQTNVDVAILAPLIVEELAQAPDLLEYCAQQLECILYAGGDLPQHIGDHVATKIPLYNQYGSTELGLVPLLLPDTSCGSGDWKYLEFHPDLGLELRPSLDGQHELYSKRQTALERQQLAFTYHGSSDMNEYATGDIFEPHPNNPGCWKWVARRDDILILLNGEKTNPISMEHHLMKHPSISCALVVGAHHIQPALLLEGKVDNSAFDQNAFVEKVWPTIQEANRECPAHARIAKSHILFANSATPMSRSGKGTIQRVATVDLYESAIERLYCDTCTGDGSVLTRHQANDPDLVSSFILSTVKYETGWEYLALGEDFFARGMDSLQTLNTARALKQGLGLKELTPSLIYNNPSVSTLTLVLMRPNTNHWGRPFVSAEEDHLSERKAILTLYREMIDGISPQFIHRPSIPGHCVLLTKSTGSLGVHLLHELLKAPVVNHVYCIMKIRGGRAAQIEENEQHNLEIDLRHVTFLQVDLSHENFGLERQIVDQLYRKVTLVIHNDWPINLNWPLVSFSSQLCSLVNLIRLCSSTKARSVMFFVSSIGALMGYQSPTQTIPESVVDLGGQAVNGYAESRYMAEHLLDYASRRLGIQASIARLTYVPESTQRASHWDLNEWLPSLMIGSFRLGVLPGSLGPRLSHIDWIPVDLLSEVLVELSLSDHRERGSSPTVQVHHPVNLRPSSWESMMPIILEECRRALFGGLQVVSLKKWTELTRRNEKIRAPDDHDPDSGHDISHLLGRLTKFYETVLGSEDVPAFPETKQTARRSALLSTVPGVQEEWIRKWVREWLQITESRWEF</sequence>
<dbReference type="STRING" id="1392250.A0A2I2GET7"/>
<dbReference type="SUPFAM" id="SSF51735">
    <property type="entry name" value="NAD(P)-binding Rossmann-fold domains"/>
    <property type="match status" value="1"/>
</dbReference>
<evidence type="ECO:0000256" key="1">
    <source>
        <dbReference type="ARBA" id="ARBA00022450"/>
    </source>
</evidence>
<evidence type="ECO:0000256" key="2">
    <source>
        <dbReference type="ARBA" id="ARBA00022553"/>
    </source>
</evidence>
<dbReference type="RefSeq" id="XP_024706684.1">
    <property type="nucleotide sequence ID" value="XM_024847650.1"/>
</dbReference>
<dbReference type="Proteomes" id="UP000234275">
    <property type="component" value="Unassembled WGS sequence"/>
</dbReference>
<dbReference type="SUPFAM" id="SSF47336">
    <property type="entry name" value="ACP-like"/>
    <property type="match status" value="1"/>
</dbReference>
<keyword evidence="6" id="KW-1185">Reference proteome</keyword>
<dbReference type="OrthoDB" id="429813at2759"/>
<evidence type="ECO:0000259" key="3">
    <source>
        <dbReference type="Pfam" id="PF00501"/>
    </source>
</evidence>
<dbReference type="Gene3D" id="3.40.50.12780">
    <property type="entry name" value="N-terminal domain of ligase-like"/>
    <property type="match status" value="1"/>
</dbReference>
<gene>
    <name evidence="5" type="ORF">P170DRAFT_425613</name>
</gene>
<reference evidence="5 6" key="1">
    <citation type="submission" date="2016-12" db="EMBL/GenBank/DDBJ databases">
        <title>The genomes of Aspergillus section Nigri reveals drivers in fungal speciation.</title>
        <authorList>
            <consortium name="DOE Joint Genome Institute"/>
            <person name="Vesth T.C."/>
            <person name="Nybo J."/>
            <person name="Theobald S."/>
            <person name="Brandl J."/>
            <person name="Frisvad J.C."/>
            <person name="Nielsen K.F."/>
            <person name="Lyhne E.K."/>
            <person name="Kogle M.E."/>
            <person name="Kuo A."/>
            <person name="Riley R."/>
            <person name="Clum A."/>
            <person name="Nolan M."/>
            <person name="Lipzen A."/>
            <person name="Salamov A."/>
            <person name="Henrissat B."/>
            <person name="Wiebenga A."/>
            <person name="De Vries R.P."/>
            <person name="Grigoriev I.V."/>
            <person name="Mortensen U.H."/>
            <person name="Andersen M.R."/>
            <person name="Baker S.E."/>
        </authorList>
    </citation>
    <scope>NUCLEOTIDE SEQUENCE [LARGE SCALE GENOMIC DNA]</scope>
    <source>
        <strain evidence="5 6">IBT 23096</strain>
    </source>
</reference>
<proteinExistence type="predicted"/>
<dbReference type="SUPFAM" id="SSF56801">
    <property type="entry name" value="Acetyl-CoA synthetase-like"/>
    <property type="match status" value="1"/>
</dbReference>
<accession>A0A2I2GET7</accession>
<name>A0A2I2GET7_9EURO</name>
<evidence type="ECO:0000259" key="4">
    <source>
        <dbReference type="Pfam" id="PF07993"/>
    </source>
</evidence>
<evidence type="ECO:0000313" key="5">
    <source>
        <dbReference type="EMBL" id="PLB51382.1"/>
    </source>
</evidence>
<keyword evidence="1" id="KW-0596">Phosphopantetheine</keyword>
<dbReference type="PANTHER" id="PTHR43439:SF2">
    <property type="entry name" value="ENZYME, PUTATIVE (JCVI)-RELATED"/>
    <property type="match status" value="1"/>
</dbReference>
<dbReference type="Pfam" id="PF00501">
    <property type="entry name" value="AMP-binding"/>
    <property type="match status" value="1"/>
</dbReference>
<protein>
    <submittedName>
        <fullName evidence="5">NRPS-like enzyme</fullName>
    </submittedName>
</protein>
<organism evidence="5 6">
    <name type="scientific">Aspergillus steynii IBT 23096</name>
    <dbReference type="NCBI Taxonomy" id="1392250"/>
    <lineage>
        <taxon>Eukaryota</taxon>
        <taxon>Fungi</taxon>
        <taxon>Dikarya</taxon>
        <taxon>Ascomycota</taxon>
        <taxon>Pezizomycotina</taxon>
        <taxon>Eurotiomycetes</taxon>
        <taxon>Eurotiomycetidae</taxon>
        <taxon>Eurotiales</taxon>
        <taxon>Aspergillaceae</taxon>
        <taxon>Aspergillus</taxon>
        <taxon>Aspergillus subgen. Circumdati</taxon>
    </lineage>
</organism>
<feature type="domain" description="AMP-dependent synthetase/ligase" evidence="3">
    <location>
        <begin position="143"/>
        <end position="311"/>
    </location>
</feature>
<dbReference type="Pfam" id="PF07993">
    <property type="entry name" value="NAD_binding_4"/>
    <property type="match status" value="1"/>
</dbReference>
<dbReference type="Pfam" id="PF23562">
    <property type="entry name" value="AMP-binding_C_3"/>
    <property type="match status" value="1"/>
</dbReference>
<dbReference type="EMBL" id="MSFO01000003">
    <property type="protein sequence ID" value="PLB51382.1"/>
    <property type="molecule type" value="Genomic_DNA"/>
</dbReference>
<evidence type="ECO:0000313" key="6">
    <source>
        <dbReference type="Proteomes" id="UP000234275"/>
    </source>
</evidence>
<dbReference type="InterPro" id="IPR036736">
    <property type="entry name" value="ACP-like_sf"/>
</dbReference>
<dbReference type="InterPro" id="IPR051414">
    <property type="entry name" value="Adenylate-forming_Reductase"/>
</dbReference>
<dbReference type="InterPro" id="IPR000873">
    <property type="entry name" value="AMP-dep_synth/lig_dom"/>
</dbReference>
<feature type="domain" description="Thioester reductase (TE)" evidence="4">
    <location>
        <begin position="657"/>
        <end position="892"/>
    </location>
</feature>
<keyword evidence="2" id="KW-0597">Phosphoprotein</keyword>
<dbReference type="InterPro" id="IPR036291">
    <property type="entry name" value="NAD(P)-bd_dom_sf"/>
</dbReference>
<dbReference type="Gene3D" id="3.40.50.720">
    <property type="entry name" value="NAD(P)-binding Rossmann-like Domain"/>
    <property type="match status" value="1"/>
</dbReference>
<dbReference type="InterPro" id="IPR013120">
    <property type="entry name" value="FAR_NAD-bd"/>
</dbReference>
<dbReference type="VEuPathDB" id="FungiDB:P170DRAFT_425613"/>
<comment type="caution">
    <text evidence="5">The sequence shown here is derived from an EMBL/GenBank/DDBJ whole genome shotgun (WGS) entry which is preliminary data.</text>
</comment>